<sequence length="396" mass="45372">MPRKVAKTAKKANEPLPAEPTAVSGDRPRRTAAKAKTPKKPTSAERIRLLEETIADLEKDNRTLRGKKQALKDANPAEDSNQLLKATIKKFNEYHAIVGKVFYRYVEDNQFATDQLAMDNALGSSSLEWADLFPYNWSKEIRCACGLFKEWVMNHARQEPQDLSREQKTDLIRRLDGYCVQEDMDYIYSSLPRSLQGRLLPQLVATYFIKDCVDRFFTNPFWWIVPQPGIQKGDAKPQDAHLWRLWTTRFAHPWAGFGSEMVSHRISTVNSICADALKQDFLQSLLRDSDPSVISSRDDWLQRIYHHFAEISVKMAAHLSYVQLGTLHDIDPYFRRSSDNTEASYGHGKVDKLDGHRVLVLEQPAVYIRGGWEDPNGSVIQKKAVVYVEERDDSSK</sequence>
<dbReference type="RefSeq" id="XP_025574459.1">
    <property type="nucleotide sequence ID" value="XM_025722728.1"/>
</dbReference>
<dbReference type="OrthoDB" id="4502630at2759"/>
<accession>A0A395GX14</accession>
<feature type="region of interest" description="Disordered" evidence="2">
    <location>
        <begin position="1"/>
        <end position="44"/>
    </location>
</feature>
<feature type="compositionally biased region" description="Basic residues" evidence="2">
    <location>
        <begin position="30"/>
        <end position="39"/>
    </location>
</feature>
<dbReference type="Proteomes" id="UP000249402">
    <property type="component" value="Unassembled WGS sequence"/>
</dbReference>
<dbReference type="AlphaFoldDB" id="A0A395GX14"/>
<evidence type="ECO:0000313" key="4">
    <source>
        <dbReference type="Proteomes" id="UP000249402"/>
    </source>
</evidence>
<dbReference type="EMBL" id="KZ824442">
    <property type="protein sequence ID" value="RAL00132.1"/>
    <property type="molecule type" value="Genomic_DNA"/>
</dbReference>
<dbReference type="VEuPathDB" id="FungiDB:BO80DRAFT_465560"/>
<protein>
    <submittedName>
        <fullName evidence="3">Uncharacterized protein</fullName>
    </submittedName>
</protein>
<feature type="compositionally biased region" description="Basic residues" evidence="2">
    <location>
        <begin position="1"/>
        <end position="10"/>
    </location>
</feature>
<evidence type="ECO:0000313" key="3">
    <source>
        <dbReference type="EMBL" id="RAL00132.1"/>
    </source>
</evidence>
<evidence type="ECO:0000256" key="2">
    <source>
        <dbReference type="SAM" id="MobiDB-lite"/>
    </source>
</evidence>
<keyword evidence="4" id="KW-1185">Reference proteome</keyword>
<proteinExistence type="predicted"/>
<dbReference type="GeneID" id="37227593"/>
<keyword evidence="1" id="KW-0175">Coiled coil</keyword>
<organism evidence="3 4">
    <name type="scientific">Aspergillus ibericus CBS 121593</name>
    <dbReference type="NCBI Taxonomy" id="1448316"/>
    <lineage>
        <taxon>Eukaryota</taxon>
        <taxon>Fungi</taxon>
        <taxon>Dikarya</taxon>
        <taxon>Ascomycota</taxon>
        <taxon>Pezizomycotina</taxon>
        <taxon>Eurotiomycetes</taxon>
        <taxon>Eurotiomycetidae</taxon>
        <taxon>Eurotiales</taxon>
        <taxon>Aspergillaceae</taxon>
        <taxon>Aspergillus</taxon>
        <taxon>Aspergillus subgen. Circumdati</taxon>
    </lineage>
</organism>
<reference evidence="3 4" key="1">
    <citation type="submission" date="2018-02" db="EMBL/GenBank/DDBJ databases">
        <title>The genomes of Aspergillus section Nigri reveals drivers in fungal speciation.</title>
        <authorList>
            <consortium name="DOE Joint Genome Institute"/>
            <person name="Vesth T.C."/>
            <person name="Nybo J."/>
            <person name="Theobald S."/>
            <person name="Brandl J."/>
            <person name="Frisvad J.C."/>
            <person name="Nielsen K.F."/>
            <person name="Lyhne E.K."/>
            <person name="Kogle M.E."/>
            <person name="Kuo A."/>
            <person name="Riley R."/>
            <person name="Clum A."/>
            <person name="Nolan M."/>
            <person name="Lipzen A."/>
            <person name="Salamov A."/>
            <person name="Henrissat B."/>
            <person name="Wiebenga A."/>
            <person name="De vries R.P."/>
            <person name="Grigoriev I.V."/>
            <person name="Mortensen U.H."/>
            <person name="Andersen M.R."/>
            <person name="Baker S.E."/>
        </authorList>
    </citation>
    <scope>NUCLEOTIDE SEQUENCE [LARGE SCALE GENOMIC DNA]</scope>
    <source>
        <strain evidence="3 4">CBS 121593</strain>
    </source>
</reference>
<gene>
    <name evidence="3" type="ORF">BO80DRAFT_465560</name>
</gene>
<name>A0A395GX14_9EURO</name>
<evidence type="ECO:0000256" key="1">
    <source>
        <dbReference type="SAM" id="Coils"/>
    </source>
</evidence>
<feature type="coiled-coil region" evidence="1">
    <location>
        <begin position="47"/>
        <end position="74"/>
    </location>
</feature>